<dbReference type="AlphaFoldDB" id="A0A140JY52"/>
<proteinExistence type="predicted"/>
<evidence type="ECO:0000313" key="1">
    <source>
        <dbReference type="EMBL" id="BAU62029.1"/>
    </source>
</evidence>
<accession>A0A140JY52</accession>
<gene>
    <name evidence="1" type="primary">perC</name>
    <name evidence="1" type="ORF">EPECO119H6_pEC404/03-1-025</name>
</gene>
<sequence length="89" mass="10571">MEIRDKKAKYLEEKGFYRRAADRWAEVMVLLSSDAERKLAAQKRAFCINKSLRNNLQADNYSDIKQGVYKAYKKMGLVNEKIFRNYKEN</sequence>
<reference evidence="1" key="1">
    <citation type="journal article" date="2016" name="Int. J. Med. Microbiol.">
        <title>Genetic relatedness and virulence properties of enteropathogenic Escherichia coli strains of serotype O119:H6 expressing localized adherence or localized and aggregative adherence-like patterns on HeLa cells.</title>
        <authorList>
            <person name="Garcia B.G."/>
            <person name="Ooka T."/>
            <person name="Gotoh Y."/>
            <person name="Vieira M.A.M."/>
            <person name="Yamamoto D."/>
            <person name="Ogura Y."/>
            <person name="Girao D.M."/>
            <person name="Sampaio S.C.F."/>
            <person name="Bonfim Melo A."/>
            <person name="Irino K."/>
            <person name="Hayashi T."/>
            <person name="Gomes T.A.T."/>
        </authorList>
    </citation>
    <scope>NUCLEOTIDE SEQUENCE</scope>
    <source>
        <strain evidence="1">EC404/03</strain>
        <plasmid evidence="1">pEC404/03-1</plasmid>
    </source>
</reference>
<organism evidence="1">
    <name type="scientific">Escherichia coli O119:H6</name>
    <dbReference type="NCBI Taxonomy" id="397448"/>
    <lineage>
        <taxon>Bacteria</taxon>
        <taxon>Pseudomonadati</taxon>
        <taxon>Pseudomonadota</taxon>
        <taxon>Gammaproteobacteria</taxon>
        <taxon>Enterobacterales</taxon>
        <taxon>Enterobacteriaceae</taxon>
        <taxon>Escherichia</taxon>
    </lineage>
</organism>
<dbReference type="Pfam" id="PF06069">
    <property type="entry name" value="PerC"/>
    <property type="match status" value="1"/>
</dbReference>
<protein>
    <submittedName>
        <fullName evidence="1">Transcriptional regulator</fullName>
    </submittedName>
</protein>
<name>A0A140JY52_ECOLX</name>
<geneLocation type="plasmid" evidence="1">
    <name>pEC404/03-1</name>
</geneLocation>
<keyword evidence="1" id="KW-0614">Plasmid</keyword>
<dbReference type="InterPro" id="IPR024684">
    <property type="entry name" value="Tscrpt_act_PerC/SfV_Orf40"/>
</dbReference>
<dbReference type="RefSeq" id="WP_029788504.1">
    <property type="nucleotide sequence ID" value="NZ_AP014804.1"/>
</dbReference>
<dbReference type="EMBL" id="AP014804">
    <property type="protein sequence ID" value="BAU62029.1"/>
    <property type="molecule type" value="Genomic_DNA"/>
</dbReference>